<dbReference type="EMBL" id="GBEZ01006046">
    <property type="protein sequence ID" value="JAC79323.1"/>
    <property type="molecule type" value="Transcribed_RNA"/>
</dbReference>
<dbReference type="AlphaFoldDB" id="A0A061S4Z6"/>
<protein>
    <submittedName>
        <fullName evidence="2">Uncharacterized protein</fullName>
    </submittedName>
</protein>
<keyword evidence="1" id="KW-0472">Membrane</keyword>
<accession>A0A061S4Z6</accession>
<feature type="transmembrane region" description="Helical" evidence="1">
    <location>
        <begin position="194"/>
        <end position="213"/>
    </location>
</feature>
<sequence length="291" mass="31450">MYALSTTTAIPLGKVAASRDQRQLACSSKAFLAKTCVKPVLKASALLGRSCVTCAASKEPEATVRELEQPSSSAREKADSIAVATTAIWLLSETAALAEEGSGYSIGSYSVSLGLFVITLPGLWSLIKRAPKAKVAKRTYAVDGPGVEGSVPLDDRARQIFAYFKKYNYTVAETGEVITFEGLYGASKSQAASLVAYTFISLLCCGLVLSIVAPWGGNYWYLMSLISPAAGAYYLERGTRREQMKVKMVTSDDEKQTDIIFQGDPEELDRMSKELGLMEKGKVYVKGILEQ</sequence>
<feature type="transmembrane region" description="Helical" evidence="1">
    <location>
        <begin position="219"/>
        <end position="235"/>
    </location>
</feature>
<dbReference type="InterPro" id="IPR021919">
    <property type="entry name" value="CCB1"/>
</dbReference>
<dbReference type="PANTHER" id="PTHR35302">
    <property type="match status" value="1"/>
</dbReference>
<dbReference type="PANTHER" id="PTHR35302:SF1">
    <property type="entry name" value="PROTEIN COFACTOR ASSEMBLY OF COMPLEX C SUBUNIT B CCB1, CHLOROPLASTIC"/>
    <property type="match status" value="1"/>
</dbReference>
<evidence type="ECO:0000313" key="2">
    <source>
        <dbReference type="EMBL" id="JAC79323.1"/>
    </source>
</evidence>
<name>A0A061S4Z6_9CHLO</name>
<proteinExistence type="predicted"/>
<dbReference type="Pfam" id="PF12046">
    <property type="entry name" value="CCB1"/>
    <property type="match status" value="1"/>
</dbReference>
<keyword evidence="1" id="KW-1133">Transmembrane helix</keyword>
<reference evidence="2" key="1">
    <citation type="submission" date="2014-05" db="EMBL/GenBank/DDBJ databases">
        <title>The transcriptome of the halophilic microalga Tetraselmis sp. GSL018 isolated from the Great Salt Lake, Utah.</title>
        <authorList>
            <person name="Jinkerson R.E."/>
            <person name="D'Adamo S."/>
            <person name="Posewitz M.C."/>
        </authorList>
    </citation>
    <scope>NUCLEOTIDE SEQUENCE</scope>
    <source>
        <strain evidence="2">GSL018</strain>
    </source>
</reference>
<gene>
    <name evidence="2" type="ORF">TSPGSL018_13005</name>
</gene>
<organism evidence="2">
    <name type="scientific">Tetraselmis sp. GSL018</name>
    <dbReference type="NCBI Taxonomy" id="582737"/>
    <lineage>
        <taxon>Eukaryota</taxon>
        <taxon>Viridiplantae</taxon>
        <taxon>Chlorophyta</taxon>
        <taxon>core chlorophytes</taxon>
        <taxon>Chlorodendrophyceae</taxon>
        <taxon>Chlorodendrales</taxon>
        <taxon>Chlorodendraceae</taxon>
        <taxon>Tetraselmis</taxon>
    </lineage>
</organism>
<evidence type="ECO:0000256" key="1">
    <source>
        <dbReference type="SAM" id="Phobius"/>
    </source>
</evidence>
<feature type="transmembrane region" description="Helical" evidence="1">
    <location>
        <begin position="106"/>
        <end position="127"/>
    </location>
</feature>
<keyword evidence="1" id="KW-0812">Transmembrane</keyword>